<keyword evidence="2" id="KW-1185">Reference proteome</keyword>
<dbReference type="EMBL" id="WIXI01000039">
    <property type="protein sequence ID" value="MQY46096.1"/>
    <property type="molecule type" value="Genomic_DNA"/>
</dbReference>
<dbReference type="Proteomes" id="UP000435138">
    <property type="component" value="Unassembled WGS sequence"/>
</dbReference>
<evidence type="ECO:0000313" key="1">
    <source>
        <dbReference type="EMBL" id="MQY46096.1"/>
    </source>
</evidence>
<accession>A0A6A8AA15</accession>
<organism evidence="1 2">
    <name type="scientific">Endobacterium cereale</name>
    <dbReference type="NCBI Taxonomy" id="2663029"/>
    <lineage>
        <taxon>Bacteria</taxon>
        <taxon>Pseudomonadati</taxon>
        <taxon>Pseudomonadota</taxon>
        <taxon>Alphaproteobacteria</taxon>
        <taxon>Hyphomicrobiales</taxon>
        <taxon>Rhizobiaceae</taxon>
        <taxon>Endobacterium</taxon>
    </lineage>
</organism>
<name>A0A6A8AA15_9HYPH</name>
<protein>
    <submittedName>
        <fullName evidence="1">Uncharacterized protein</fullName>
    </submittedName>
</protein>
<reference evidence="1 2" key="1">
    <citation type="submission" date="2019-11" db="EMBL/GenBank/DDBJ databases">
        <title>Genome analysis of Rhizobacterium cereale a novel genus and species isolated from maize roots in North Spain.</title>
        <authorList>
            <person name="Menendez E."/>
            <person name="Flores-Felix J.D."/>
            <person name="Ramirez-Bahena M.-H."/>
            <person name="Igual J.M."/>
            <person name="Garcia-Fraile P."/>
            <person name="Peix A."/>
            <person name="Velazquez E."/>
        </authorList>
    </citation>
    <scope>NUCLEOTIDE SEQUENCE [LARGE SCALE GENOMIC DNA]</scope>
    <source>
        <strain evidence="1 2">RZME27</strain>
    </source>
</reference>
<gene>
    <name evidence="1" type="ORF">GAO09_08510</name>
</gene>
<evidence type="ECO:0000313" key="2">
    <source>
        <dbReference type="Proteomes" id="UP000435138"/>
    </source>
</evidence>
<dbReference type="AlphaFoldDB" id="A0A6A8AA15"/>
<comment type="caution">
    <text evidence="1">The sequence shown here is derived from an EMBL/GenBank/DDBJ whole genome shotgun (WGS) entry which is preliminary data.</text>
</comment>
<sequence>MLDDGRSYGCWEAIFPDEGDRPPTGYDRFGVRRSVAFEDTIEIFDVTQEFANAGDNLWLRARKMSDEDGSRPWVCESAHRYLHAAHQLMLWDPEVKIDLADSLDEIFEGLDWTPFLSPDDLSVPPVTVSDVEVIGRTDDGEWLLRFRYVNGENSGYELEFVELQRGTLKVRRSEFSALRSHNAAFRGDQLPYVYAALQAQIDAIYPDITKLPSLPWILQTVQEE</sequence>
<proteinExistence type="predicted"/>